<dbReference type="SUPFAM" id="SSF50729">
    <property type="entry name" value="PH domain-like"/>
    <property type="match status" value="1"/>
</dbReference>
<keyword evidence="3" id="KW-1185">Reference proteome</keyword>
<evidence type="ECO:0000313" key="2">
    <source>
        <dbReference type="EMBL" id="CAH0521272.1"/>
    </source>
</evidence>
<name>A0ABN8D7X0_9STRA</name>
<accession>A0ABN8D7X0</accession>
<proteinExistence type="predicted"/>
<dbReference type="PROSITE" id="PS50003">
    <property type="entry name" value="PH_DOMAIN"/>
    <property type="match status" value="1"/>
</dbReference>
<dbReference type="InterPro" id="IPR001849">
    <property type="entry name" value="PH_domain"/>
</dbReference>
<protein>
    <recommendedName>
        <fullName evidence="1">PH domain-containing protein</fullName>
    </recommendedName>
</protein>
<gene>
    <name evidence="2" type="ORF">PBS001_LOCUS7731</name>
</gene>
<dbReference type="Proteomes" id="UP001158986">
    <property type="component" value="Unassembled WGS sequence"/>
</dbReference>
<dbReference type="InterPro" id="IPR011993">
    <property type="entry name" value="PH-like_dom_sf"/>
</dbReference>
<feature type="domain" description="PH" evidence="1">
    <location>
        <begin position="156"/>
        <end position="269"/>
    </location>
</feature>
<reference evidence="2 3" key="1">
    <citation type="submission" date="2021-11" db="EMBL/GenBank/DDBJ databases">
        <authorList>
            <person name="Islam A."/>
            <person name="Islam S."/>
            <person name="Flora M.S."/>
            <person name="Rahman M."/>
            <person name="Ziaur R.M."/>
            <person name="Epstein J.H."/>
            <person name="Hassan M."/>
            <person name="Klassen M."/>
            <person name="Woodard K."/>
            <person name="Webb A."/>
            <person name="Webby R.J."/>
            <person name="El Zowalaty M.E."/>
        </authorList>
    </citation>
    <scope>NUCLEOTIDE SEQUENCE [LARGE SCALE GENOMIC DNA]</scope>
    <source>
        <strain evidence="2">Pbs1</strain>
    </source>
</reference>
<dbReference type="EMBL" id="CAKLCB010000376">
    <property type="protein sequence ID" value="CAH0521272.1"/>
    <property type="molecule type" value="Genomic_DNA"/>
</dbReference>
<organism evidence="2 3">
    <name type="scientific">Peronospora belbahrii</name>
    <dbReference type="NCBI Taxonomy" id="622444"/>
    <lineage>
        <taxon>Eukaryota</taxon>
        <taxon>Sar</taxon>
        <taxon>Stramenopiles</taxon>
        <taxon>Oomycota</taxon>
        <taxon>Peronosporomycetes</taxon>
        <taxon>Peronosporales</taxon>
        <taxon>Peronosporaceae</taxon>
        <taxon>Peronospora</taxon>
    </lineage>
</organism>
<evidence type="ECO:0000259" key="1">
    <source>
        <dbReference type="PROSITE" id="PS50003"/>
    </source>
</evidence>
<evidence type="ECO:0000313" key="3">
    <source>
        <dbReference type="Proteomes" id="UP001158986"/>
    </source>
</evidence>
<sequence length="349" mass="40128">MRLIRATQGREYENKRRDSCRSHFKRWLDLSRNDEAEDECSENEKQQSEARYASFLSLTRRASSVSPLASSLKKAQSPLAVKWSSYIEAIGLKDTSSKQRRVRFVEDDTEHYEPLVRTKQEKPMCYSSTDELDEMEVFAKQLVHRGSRFADQPENTILEQGFLTSPVNAPFFQNRRYYCLLRGHRLQMFTSAAHAAKNSGLKENLTILRVQDCETLPMEKKIALFGTALPMQIGLMFYVIKANGERVIFTADTKSSKHNWVHSLTRLTYVGEGECYTSTPPLRNRSSSAPTPPSYMLPPVPEIELEEEIYDEITTLGSLLLASVNIERPFSRYHHHNHIQGEVSRISLR</sequence>
<comment type="caution">
    <text evidence="2">The sequence shown here is derived from an EMBL/GenBank/DDBJ whole genome shotgun (WGS) entry which is preliminary data.</text>
</comment>
<dbReference type="Gene3D" id="2.30.29.30">
    <property type="entry name" value="Pleckstrin-homology domain (PH domain)/Phosphotyrosine-binding domain (PTB)"/>
    <property type="match status" value="1"/>
</dbReference>